<evidence type="ECO:0000256" key="5">
    <source>
        <dbReference type="ARBA" id="ARBA00022989"/>
    </source>
</evidence>
<dbReference type="EMBL" id="BTRK01000002">
    <property type="protein sequence ID" value="GMR37140.1"/>
    <property type="molecule type" value="Genomic_DNA"/>
</dbReference>
<evidence type="ECO:0000256" key="9">
    <source>
        <dbReference type="SAM" id="Phobius"/>
    </source>
</evidence>
<name>A0AAN4ZHN9_9BILA</name>
<keyword evidence="7 9" id="KW-0472">Membrane</keyword>
<evidence type="ECO:0000256" key="6">
    <source>
        <dbReference type="ARBA" id="ARBA00023065"/>
    </source>
</evidence>
<gene>
    <name evidence="10" type="ORF">PMAYCL1PPCAC_07335</name>
</gene>
<comment type="subcellular location">
    <subcellularLocation>
        <location evidence="1">Membrane</location>
        <topology evidence="1">Multi-pass membrane protein</topology>
    </subcellularLocation>
</comment>
<feature type="transmembrane region" description="Helical" evidence="9">
    <location>
        <begin position="60"/>
        <end position="87"/>
    </location>
</feature>
<evidence type="ECO:0000256" key="4">
    <source>
        <dbReference type="ARBA" id="ARBA00022692"/>
    </source>
</evidence>
<evidence type="ECO:0000256" key="3">
    <source>
        <dbReference type="ARBA" id="ARBA00022448"/>
    </source>
</evidence>
<feature type="non-terminal residue" evidence="10">
    <location>
        <position position="1"/>
    </location>
</feature>
<reference evidence="11" key="1">
    <citation type="submission" date="2022-10" db="EMBL/GenBank/DDBJ databases">
        <title>Genome assembly of Pristionchus species.</title>
        <authorList>
            <person name="Yoshida K."/>
            <person name="Sommer R.J."/>
        </authorList>
    </citation>
    <scope>NUCLEOTIDE SEQUENCE [LARGE SCALE GENOMIC DNA]</scope>
    <source>
        <strain evidence="11">RS5460</strain>
    </source>
</reference>
<evidence type="ECO:0000313" key="10">
    <source>
        <dbReference type="EMBL" id="GMR37140.1"/>
    </source>
</evidence>
<keyword evidence="6" id="KW-0406">Ion transport</keyword>
<evidence type="ECO:0000256" key="7">
    <source>
        <dbReference type="ARBA" id="ARBA00023136"/>
    </source>
</evidence>
<evidence type="ECO:0000256" key="1">
    <source>
        <dbReference type="ARBA" id="ARBA00004141"/>
    </source>
</evidence>
<dbReference type="Proteomes" id="UP001328107">
    <property type="component" value="Unassembled WGS sequence"/>
</dbReference>
<accession>A0AAN4ZHN9</accession>
<organism evidence="10 11">
    <name type="scientific">Pristionchus mayeri</name>
    <dbReference type="NCBI Taxonomy" id="1317129"/>
    <lineage>
        <taxon>Eukaryota</taxon>
        <taxon>Metazoa</taxon>
        <taxon>Ecdysozoa</taxon>
        <taxon>Nematoda</taxon>
        <taxon>Chromadorea</taxon>
        <taxon>Rhabditida</taxon>
        <taxon>Rhabditina</taxon>
        <taxon>Diplogasteromorpha</taxon>
        <taxon>Diplogasteroidea</taxon>
        <taxon>Neodiplogasteridae</taxon>
        <taxon>Pristionchus</taxon>
    </lineage>
</organism>
<keyword evidence="3" id="KW-0813">Transport</keyword>
<keyword evidence="11" id="KW-1185">Reference proteome</keyword>
<keyword evidence="5 9" id="KW-1133">Transmembrane helix</keyword>
<dbReference type="AlphaFoldDB" id="A0AAN4ZHN9"/>
<proteinExistence type="inferred from homology"/>
<sequence>ILKDLSFSCPCAFPSNQYQSLLFLIGPSLSLFLLLLMLNSMTWRILYGCWARSNGTRHSFAALLARWIEIISQASIAPVAWIIFAFLDGSYYRCFRAGDFYPMESSLQCENWTKSSNYLSISDDGRICPECICKLNGTFQSYLDSQSSIIGWSLLIGYGLIAVIVVCLYRMCNEYTLLQREYVEIYKNEEESAFLKIAK</sequence>
<comment type="caution">
    <text evidence="10">The sequence shown here is derived from an EMBL/GenBank/DDBJ whole genome shotgun (WGS) entry which is preliminary data.</text>
</comment>
<evidence type="ECO:0000256" key="8">
    <source>
        <dbReference type="ARBA" id="ARBA00023303"/>
    </source>
</evidence>
<dbReference type="InterPro" id="IPR029569">
    <property type="entry name" value="CALHM"/>
</dbReference>
<comment type="similarity">
    <text evidence="2">Belongs to the CALHM family.</text>
</comment>
<dbReference type="GO" id="GO:1904669">
    <property type="term" value="P:ATP export"/>
    <property type="evidence" value="ECO:0007669"/>
    <property type="project" value="UniProtKB-ARBA"/>
</dbReference>
<keyword evidence="8" id="KW-0407">Ion channel</keyword>
<keyword evidence="4 9" id="KW-0812">Transmembrane</keyword>
<dbReference type="Pfam" id="PF14798">
    <property type="entry name" value="Ca_hom_mod"/>
    <property type="match status" value="1"/>
</dbReference>
<dbReference type="GO" id="GO:0005886">
    <property type="term" value="C:plasma membrane"/>
    <property type="evidence" value="ECO:0007669"/>
    <property type="project" value="TreeGrafter"/>
</dbReference>
<protein>
    <submittedName>
        <fullName evidence="10">Uncharacterized protein</fullName>
    </submittedName>
</protein>
<evidence type="ECO:0000256" key="2">
    <source>
        <dbReference type="ARBA" id="ARBA00008497"/>
    </source>
</evidence>
<dbReference type="PANTHER" id="PTHR32261">
    <property type="entry name" value="CALCIUM HOMEOSTASIS MODULATOR PROTEIN"/>
    <property type="match status" value="1"/>
</dbReference>
<feature type="non-terminal residue" evidence="10">
    <location>
        <position position="199"/>
    </location>
</feature>
<evidence type="ECO:0000313" key="11">
    <source>
        <dbReference type="Proteomes" id="UP001328107"/>
    </source>
</evidence>
<dbReference type="PANTHER" id="PTHR32261:SF1">
    <property type="entry name" value="CALCIUM HOMEOSTASIS MODULATOR PROTEIN"/>
    <property type="match status" value="1"/>
</dbReference>
<dbReference type="GO" id="GO:0005261">
    <property type="term" value="F:monoatomic cation channel activity"/>
    <property type="evidence" value="ECO:0007669"/>
    <property type="project" value="TreeGrafter"/>
</dbReference>
<feature type="transmembrane region" description="Helical" evidence="9">
    <location>
        <begin position="20"/>
        <end position="39"/>
    </location>
</feature>
<feature type="transmembrane region" description="Helical" evidence="9">
    <location>
        <begin position="149"/>
        <end position="169"/>
    </location>
</feature>